<sequence>PLLYWEQLQCSANQNTISIIYMVFPYYKDASLHDALAIKTRYTVRTLINLFLSICEGIQTIHEAQMAHRDIKPSNIMMISNTNCILLDFGSMTTSKIKVNTRQESQQWQDWAAENCCLQYRAPELFHIETGSVITEKTGPFDNVYSRGDSVALAVTSGIIEVPKSQALTYPTEIVELMLLMLQTDAEKRPTISDVIEKLQDVSRFTMDLV</sequence>
<keyword evidence="2" id="KW-0723">Serine/threonine-protein kinase</keyword>
<evidence type="ECO:0000256" key="5">
    <source>
        <dbReference type="ARBA" id="ARBA00022777"/>
    </source>
</evidence>
<evidence type="ECO:0000256" key="7">
    <source>
        <dbReference type="ARBA" id="ARBA00047899"/>
    </source>
</evidence>
<dbReference type="Proteomes" id="UP000682733">
    <property type="component" value="Unassembled WGS sequence"/>
</dbReference>
<dbReference type="EC" id="2.7.11.1" evidence="1"/>
<dbReference type="PROSITE" id="PS50011">
    <property type="entry name" value="PROTEIN_KINASE_DOM"/>
    <property type="match status" value="1"/>
</dbReference>
<evidence type="ECO:0000256" key="4">
    <source>
        <dbReference type="ARBA" id="ARBA00022741"/>
    </source>
</evidence>
<dbReference type="PANTHER" id="PTHR45998">
    <property type="entry name" value="SERINE/THREONINE-PROTEIN KINASE 16"/>
    <property type="match status" value="1"/>
</dbReference>
<keyword evidence="6" id="KW-0067">ATP-binding</keyword>
<dbReference type="OrthoDB" id="248923at2759"/>
<dbReference type="AlphaFoldDB" id="A0A813R039"/>
<dbReference type="InterPro" id="IPR008271">
    <property type="entry name" value="Ser/Thr_kinase_AS"/>
</dbReference>
<dbReference type="SMART" id="SM00220">
    <property type="entry name" value="S_TKc"/>
    <property type="match status" value="1"/>
</dbReference>
<keyword evidence="4" id="KW-0547">Nucleotide-binding</keyword>
<evidence type="ECO:0000259" key="9">
    <source>
        <dbReference type="PROSITE" id="PS50011"/>
    </source>
</evidence>
<dbReference type="EMBL" id="CAJOBA010001527">
    <property type="protein sequence ID" value="CAF3600987.1"/>
    <property type="molecule type" value="Genomic_DNA"/>
</dbReference>
<dbReference type="PROSITE" id="PS00108">
    <property type="entry name" value="PROTEIN_KINASE_ST"/>
    <property type="match status" value="1"/>
</dbReference>
<dbReference type="Gene3D" id="1.10.510.10">
    <property type="entry name" value="Transferase(Phosphotransferase) domain 1"/>
    <property type="match status" value="1"/>
</dbReference>
<dbReference type="GO" id="GO:0005794">
    <property type="term" value="C:Golgi apparatus"/>
    <property type="evidence" value="ECO:0007669"/>
    <property type="project" value="TreeGrafter"/>
</dbReference>
<protein>
    <recommendedName>
        <fullName evidence="1">non-specific serine/threonine protein kinase</fullName>
        <ecNumber evidence="1">2.7.11.1</ecNumber>
    </recommendedName>
</protein>
<evidence type="ECO:0000256" key="3">
    <source>
        <dbReference type="ARBA" id="ARBA00022679"/>
    </source>
</evidence>
<evidence type="ECO:0000256" key="8">
    <source>
        <dbReference type="ARBA" id="ARBA00048679"/>
    </source>
</evidence>
<feature type="domain" description="Protein kinase" evidence="9">
    <location>
        <begin position="1"/>
        <end position="206"/>
    </location>
</feature>
<comment type="catalytic activity">
    <reaction evidence="8">
        <text>L-seryl-[protein] + ATP = O-phospho-L-seryl-[protein] + ADP + H(+)</text>
        <dbReference type="Rhea" id="RHEA:17989"/>
        <dbReference type="Rhea" id="RHEA-COMP:9863"/>
        <dbReference type="Rhea" id="RHEA-COMP:11604"/>
        <dbReference type="ChEBI" id="CHEBI:15378"/>
        <dbReference type="ChEBI" id="CHEBI:29999"/>
        <dbReference type="ChEBI" id="CHEBI:30616"/>
        <dbReference type="ChEBI" id="CHEBI:83421"/>
        <dbReference type="ChEBI" id="CHEBI:456216"/>
        <dbReference type="EC" id="2.7.11.1"/>
    </reaction>
</comment>
<comment type="caution">
    <text evidence="10">The sequence shown here is derived from an EMBL/GenBank/DDBJ whole genome shotgun (WGS) entry which is preliminary data.</text>
</comment>
<dbReference type="Proteomes" id="UP000681722">
    <property type="component" value="Unassembled WGS sequence"/>
</dbReference>
<evidence type="ECO:0000313" key="10">
    <source>
        <dbReference type="EMBL" id="CAF0773982.1"/>
    </source>
</evidence>
<dbReference type="SUPFAM" id="SSF56112">
    <property type="entry name" value="Protein kinase-like (PK-like)"/>
    <property type="match status" value="1"/>
</dbReference>
<dbReference type="InterPro" id="IPR052239">
    <property type="entry name" value="Ser/Thr-specific_kinases"/>
</dbReference>
<dbReference type="EMBL" id="CAJNOK010001527">
    <property type="protein sequence ID" value="CAF0816852.1"/>
    <property type="molecule type" value="Genomic_DNA"/>
</dbReference>
<evidence type="ECO:0000256" key="2">
    <source>
        <dbReference type="ARBA" id="ARBA00022527"/>
    </source>
</evidence>
<feature type="non-terminal residue" evidence="10">
    <location>
        <position position="1"/>
    </location>
</feature>
<keyword evidence="5" id="KW-0418">Kinase</keyword>
<dbReference type="Pfam" id="PF00069">
    <property type="entry name" value="Pkinase"/>
    <property type="match status" value="1"/>
</dbReference>
<organism evidence="10 14">
    <name type="scientific">Didymodactylos carnosus</name>
    <dbReference type="NCBI Taxonomy" id="1234261"/>
    <lineage>
        <taxon>Eukaryota</taxon>
        <taxon>Metazoa</taxon>
        <taxon>Spiralia</taxon>
        <taxon>Gnathifera</taxon>
        <taxon>Rotifera</taxon>
        <taxon>Eurotatoria</taxon>
        <taxon>Bdelloidea</taxon>
        <taxon>Philodinida</taxon>
        <taxon>Philodinidae</taxon>
        <taxon>Didymodactylos</taxon>
    </lineage>
</organism>
<reference evidence="10" key="1">
    <citation type="submission" date="2021-02" db="EMBL/GenBank/DDBJ databases">
        <authorList>
            <person name="Nowell W R."/>
        </authorList>
    </citation>
    <scope>NUCLEOTIDE SEQUENCE</scope>
</reference>
<dbReference type="GO" id="GO:0005524">
    <property type="term" value="F:ATP binding"/>
    <property type="evidence" value="ECO:0007669"/>
    <property type="project" value="UniProtKB-KW"/>
</dbReference>
<dbReference type="InterPro" id="IPR000719">
    <property type="entry name" value="Prot_kinase_dom"/>
</dbReference>
<dbReference type="GO" id="GO:0004674">
    <property type="term" value="F:protein serine/threonine kinase activity"/>
    <property type="evidence" value="ECO:0007669"/>
    <property type="project" value="UniProtKB-KW"/>
</dbReference>
<keyword evidence="14" id="KW-1185">Reference proteome</keyword>
<dbReference type="PANTHER" id="PTHR45998:SF2">
    <property type="entry name" value="SERINE_THREONINE-PROTEIN KINASE 16"/>
    <property type="match status" value="1"/>
</dbReference>
<dbReference type="EMBL" id="CAJOBC010000220">
    <property type="protein sequence ID" value="CAF3556401.1"/>
    <property type="molecule type" value="Genomic_DNA"/>
</dbReference>
<evidence type="ECO:0000313" key="14">
    <source>
        <dbReference type="Proteomes" id="UP000663829"/>
    </source>
</evidence>
<gene>
    <name evidence="10" type="ORF">GPM918_LOCUS2088</name>
    <name evidence="11" type="ORF">OVA965_LOCUS5440</name>
    <name evidence="12" type="ORF">SRO942_LOCUS2088</name>
    <name evidence="13" type="ORF">TMI583_LOCUS5438</name>
</gene>
<dbReference type="Proteomes" id="UP000663829">
    <property type="component" value="Unassembled WGS sequence"/>
</dbReference>
<evidence type="ECO:0000313" key="12">
    <source>
        <dbReference type="EMBL" id="CAF3556401.1"/>
    </source>
</evidence>
<comment type="catalytic activity">
    <reaction evidence="7">
        <text>L-threonyl-[protein] + ATP = O-phospho-L-threonyl-[protein] + ADP + H(+)</text>
        <dbReference type="Rhea" id="RHEA:46608"/>
        <dbReference type="Rhea" id="RHEA-COMP:11060"/>
        <dbReference type="Rhea" id="RHEA-COMP:11605"/>
        <dbReference type="ChEBI" id="CHEBI:15378"/>
        <dbReference type="ChEBI" id="CHEBI:30013"/>
        <dbReference type="ChEBI" id="CHEBI:30616"/>
        <dbReference type="ChEBI" id="CHEBI:61977"/>
        <dbReference type="ChEBI" id="CHEBI:456216"/>
        <dbReference type="EC" id="2.7.11.1"/>
    </reaction>
</comment>
<dbReference type="Proteomes" id="UP000677228">
    <property type="component" value="Unassembled WGS sequence"/>
</dbReference>
<dbReference type="InterPro" id="IPR011009">
    <property type="entry name" value="Kinase-like_dom_sf"/>
</dbReference>
<evidence type="ECO:0000256" key="6">
    <source>
        <dbReference type="ARBA" id="ARBA00022840"/>
    </source>
</evidence>
<dbReference type="EMBL" id="CAJNOQ010000220">
    <property type="protein sequence ID" value="CAF0773982.1"/>
    <property type="molecule type" value="Genomic_DNA"/>
</dbReference>
<evidence type="ECO:0000256" key="1">
    <source>
        <dbReference type="ARBA" id="ARBA00012513"/>
    </source>
</evidence>
<name>A0A813R039_9BILA</name>
<evidence type="ECO:0000313" key="13">
    <source>
        <dbReference type="EMBL" id="CAF3600987.1"/>
    </source>
</evidence>
<evidence type="ECO:0000313" key="11">
    <source>
        <dbReference type="EMBL" id="CAF0816852.1"/>
    </source>
</evidence>
<proteinExistence type="predicted"/>
<keyword evidence="3" id="KW-0808">Transferase</keyword>
<accession>A0A813R039</accession>